<sequence>MQKKLVIGLTSLALTAAVAVGGTMALMTAKTNEANNVFTVGGGANGLTGELKEPLFDHVNFSVNPEKIPDGHVMGSTMATNFTAGTVIDKDPAVLNTTTPDTTPNKPDDQKSSTAWVAIKLEYTGEANSYAAIDKFAEIAFNTQDWVAKDSTNTVFFYKVPLAAGQKTTPLFSNVTIDRDAIGQSNQAADLTKLMKSFNIKATGYMVQRANVADLEAAKTAFHDAYGI</sequence>
<proteinExistence type="predicted"/>
<organism evidence="2 3">
    <name type="scientific">Caproiciproducens galactitolivorans</name>
    <dbReference type="NCBI Taxonomy" id="642589"/>
    <lineage>
        <taxon>Bacteria</taxon>
        <taxon>Bacillati</taxon>
        <taxon>Bacillota</taxon>
        <taxon>Clostridia</taxon>
        <taxon>Eubacteriales</taxon>
        <taxon>Acutalibacteraceae</taxon>
        <taxon>Caproiciproducens</taxon>
    </lineage>
</organism>
<gene>
    <name evidence="2" type="ORF">CAGA_00310</name>
</gene>
<keyword evidence="1" id="KW-0732">Signal</keyword>
<feature type="chain" id="PRO_5039257761" description="Camelysin metallo-endopeptidase" evidence="1">
    <location>
        <begin position="20"/>
        <end position="228"/>
    </location>
</feature>
<evidence type="ECO:0008006" key="4">
    <source>
        <dbReference type="Google" id="ProtNLM"/>
    </source>
</evidence>
<name>A0A4Z0YFE9_9FIRM</name>
<keyword evidence="3" id="KW-1185">Reference proteome</keyword>
<feature type="signal peptide" evidence="1">
    <location>
        <begin position="1"/>
        <end position="19"/>
    </location>
</feature>
<evidence type="ECO:0000313" key="3">
    <source>
        <dbReference type="Proteomes" id="UP000297714"/>
    </source>
</evidence>
<evidence type="ECO:0000256" key="1">
    <source>
        <dbReference type="SAM" id="SignalP"/>
    </source>
</evidence>
<comment type="caution">
    <text evidence="2">The sequence shown here is derived from an EMBL/GenBank/DDBJ whole genome shotgun (WGS) entry which is preliminary data.</text>
</comment>
<reference evidence="2 3" key="1">
    <citation type="submission" date="2019-04" db="EMBL/GenBank/DDBJ databases">
        <authorList>
            <person name="Poehlein A."/>
            <person name="Bengelsdorf F.R."/>
            <person name="Duerre P."/>
            <person name="Daniel R."/>
        </authorList>
    </citation>
    <scope>NUCLEOTIDE SEQUENCE [LARGE SCALE GENOMIC DNA]</scope>
    <source>
        <strain evidence="2 3">BS-1</strain>
    </source>
</reference>
<dbReference type="AlphaFoldDB" id="A0A4Z0YFE9"/>
<accession>A0A4Z0YFE9</accession>
<dbReference type="Proteomes" id="UP000297714">
    <property type="component" value="Unassembled WGS sequence"/>
</dbReference>
<dbReference type="RefSeq" id="WP_135656483.1">
    <property type="nucleotide sequence ID" value="NZ_JAJUFJ010000009.1"/>
</dbReference>
<dbReference type="EMBL" id="SRMQ01000001">
    <property type="protein sequence ID" value="TGJ77640.1"/>
    <property type="molecule type" value="Genomic_DNA"/>
</dbReference>
<protein>
    <recommendedName>
        <fullName evidence="4">Camelysin metallo-endopeptidase</fullName>
    </recommendedName>
</protein>
<evidence type="ECO:0000313" key="2">
    <source>
        <dbReference type="EMBL" id="TGJ77640.1"/>
    </source>
</evidence>